<dbReference type="PANTHER" id="PTHR45641">
    <property type="entry name" value="TETRATRICOPEPTIDE REPEAT PROTEIN (AFU_ORTHOLOGUE AFUA_6G03870)"/>
    <property type="match status" value="1"/>
</dbReference>
<dbReference type="Pfam" id="PF13424">
    <property type="entry name" value="TPR_12"/>
    <property type="match status" value="2"/>
</dbReference>
<organism evidence="15 16">
    <name type="scientific">Bugula neritina</name>
    <name type="common">Brown bryozoan</name>
    <name type="synonym">Sertularia neritina</name>
    <dbReference type="NCBI Taxonomy" id="10212"/>
    <lineage>
        <taxon>Eukaryota</taxon>
        <taxon>Metazoa</taxon>
        <taxon>Spiralia</taxon>
        <taxon>Lophotrochozoa</taxon>
        <taxon>Bryozoa</taxon>
        <taxon>Gymnolaemata</taxon>
        <taxon>Cheilostomatida</taxon>
        <taxon>Flustrina</taxon>
        <taxon>Buguloidea</taxon>
        <taxon>Bugulidae</taxon>
        <taxon>Bugula</taxon>
    </lineage>
</organism>
<dbReference type="Proteomes" id="UP000593567">
    <property type="component" value="Unassembled WGS sequence"/>
</dbReference>
<feature type="repeat" description="TPR" evidence="9">
    <location>
        <begin position="894"/>
        <end position="927"/>
    </location>
</feature>
<reference evidence="15" key="1">
    <citation type="submission" date="2020-06" db="EMBL/GenBank/DDBJ databases">
        <title>Draft genome of Bugula neritina, a colonial animal packing powerful symbionts and potential medicines.</title>
        <authorList>
            <person name="Rayko M."/>
        </authorList>
    </citation>
    <scope>NUCLEOTIDE SEQUENCE [LARGE SCALE GENOMIC DNA]</scope>
    <source>
        <strain evidence="15">Kwan_BN1</strain>
    </source>
</reference>
<evidence type="ECO:0000313" key="15">
    <source>
        <dbReference type="EMBL" id="KAF6036733.1"/>
    </source>
</evidence>
<evidence type="ECO:0000256" key="3">
    <source>
        <dbReference type="ARBA" id="ARBA00022737"/>
    </source>
</evidence>
<evidence type="ECO:0000256" key="4">
    <source>
        <dbReference type="ARBA" id="ARBA00022803"/>
    </source>
</evidence>
<dbReference type="Pfam" id="PF24883">
    <property type="entry name" value="NPHP3_N"/>
    <property type="match status" value="1"/>
</dbReference>
<dbReference type="GO" id="GO:0005929">
    <property type="term" value="C:cilium"/>
    <property type="evidence" value="ECO:0007669"/>
    <property type="project" value="UniProtKB-SubCell"/>
</dbReference>
<evidence type="ECO:0000256" key="6">
    <source>
        <dbReference type="ARBA" id="ARBA00023069"/>
    </source>
</evidence>
<dbReference type="SUPFAM" id="SSF48452">
    <property type="entry name" value="TPR-like"/>
    <property type="match status" value="2"/>
</dbReference>
<evidence type="ECO:0000259" key="12">
    <source>
        <dbReference type="Pfam" id="PF24884"/>
    </source>
</evidence>
<protein>
    <recommendedName>
        <fullName evidence="8">Nephrocystin-3</fullName>
    </recommendedName>
</protein>
<dbReference type="Gene3D" id="1.25.40.10">
    <property type="entry name" value="Tetratricopeptide repeat domain"/>
    <property type="match status" value="3"/>
</dbReference>
<dbReference type="GO" id="GO:0016055">
    <property type="term" value="P:Wnt signaling pathway"/>
    <property type="evidence" value="ECO:0007669"/>
    <property type="project" value="UniProtKB-KW"/>
</dbReference>
<feature type="domain" description="Nephrocystin-3 TPR-repeats region" evidence="13">
    <location>
        <begin position="637"/>
        <end position="869"/>
    </location>
</feature>
<evidence type="ECO:0000259" key="13">
    <source>
        <dbReference type="Pfam" id="PF24885"/>
    </source>
</evidence>
<dbReference type="SUPFAM" id="SSF52540">
    <property type="entry name" value="P-loop containing nucleoside triphosphate hydrolases"/>
    <property type="match status" value="1"/>
</dbReference>
<evidence type="ECO:0000256" key="7">
    <source>
        <dbReference type="ARBA" id="ARBA00023273"/>
    </source>
</evidence>
<dbReference type="PANTHER" id="PTHR45641:SF19">
    <property type="entry name" value="NEPHROCYSTIN-3"/>
    <property type="match status" value="1"/>
</dbReference>
<comment type="caution">
    <text evidence="15">The sequence shown here is derived from an EMBL/GenBank/DDBJ whole genome shotgun (WGS) entry which is preliminary data.</text>
</comment>
<comment type="subcellular location">
    <subcellularLocation>
        <location evidence="1">Cell projection</location>
        <location evidence="1">Cilium</location>
    </subcellularLocation>
</comment>
<dbReference type="InterPro" id="IPR056886">
    <property type="entry name" value="NPHP3_ab_dom"/>
</dbReference>
<keyword evidence="5" id="KW-0175">Coiled coil</keyword>
<dbReference type="AlphaFoldDB" id="A0A7J7KEU8"/>
<feature type="compositionally biased region" description="Polar residues" evidence="10">
    <location>
        <begin position="7"/>
        <end position="37"/>
    </location>
</feature>
<evidence type="ECO:0000256" key="1">
    <source>
        <dbReference type="ARBA" id="ARBA00004138"/>
    </source>
</evidence>
<evidence type="ECO:0000259" key="14">
    <source>
        <dbReference type="Pfam" id="PF25022"/>
    </source>
</evidence>
<evidence type="ECO:0000259" key="11">
    <source>
        <dbReference type="Pfam" id="PF24883"/>
    </source>
</evidence>
<sequence>MLPGESLSRTGADSGSSGDWWTQLESDPSTSSNTQLHQPLIRRHEFTSSLLQLEMAQGLNRDIWLFSSECANNAALRLYVAHTDDMVLEVNLFLDQVVPQLKALVESDGHYLNVVHFPATNELENVSDDRIKALRRQYSEQCNVMVGFIGGSSNSFLANDVHFGHLKTPGSKPALFCFNSAANRDTELSNIKTELQRTGEAKLYEHYNSADELMALLSAELKANFMAVTTRLRRLMEIGVDPDKQEVAQETSADLGFSDTSNDSCGCNLWDEHSHSEHLEAFYYAAKCSHECSLDKLFERLNNHITAPGPSPPLLVTGSPGCGKSLLLARWIQQHQVRGSPGIILYHFVGCKNSVSADPIHMIRRLTSQLMQHAVNPPALTCEPSRLMEEFPRWLEKVSTKISGGVTVVIDGLDKFQQGDIHLRWLLDPLPVDSRVIVSANEETCAPAWKQWLLLRIEPLASKSVKELLRNELQQKGCYLDSDSEAKILTHCRTPETCSPLFITILASCLASISDEKRLQHQLDQCLAANDAIELYLVVLDYVREELETTEQTKGSMKKALKLIHSSRNGLGDWECLALLPNITWNFWAILTHTLLNLNVIAYRAGLICLAHDQVREAIELKYFPKSDNGKQLGLCRKALVDYFSKYTSLDRVTCHVSDELPWLHQQLGDKESLKNSLLFLGLFLRLYIRGRCNELISYWLFIGIDKNQMAELYLSATQKLEGMVGKVEFITLHKIADLYEAQGKFLRDLGMLKEACNPLQRSLELRMTTLDPDHPQVAQVLHLLAGVHAQWSKYLAAESLYKQALDIYQNAYGADHIMVAKELDALIVLYQKQNKHDAAESLKKQANFIRKKNRVPQISTEENDNIRSSSFKNRRSKMQIEDLTMGPDTAELASKLNELGVLYYVQGNHSTAETFFKKSMRIREQLLPSDHPDLGQSCKNLAALYYDQKNLEKAEPLYDKALQIKLKHFNADSPQVISIVKNLAPVCKKLQKWSKAAHLYKQIVELREKSAGDQPDPSLATAMVNLAVIYCHMSQQSDAEPLYERALKIYESSLGLIHPRVAETLHNIAVLKYEQCDYEAAAKLYKRATDIKSSPSYLKESKVPASRTSSVNSIPIVASAQVKTQKVFIEALESHS</sequence>
<keyword evidence="3" id="KW-0677">Repeat</keyword>
<feature type="domain" description="Nephrocystin 3 helical" evidence="12">
    <location>
        <begin position="463"/>
        <end position="623"/>
    </location>
</feature>
<proteinExistence type="predicted"/>
<dbReference type="InterPro" id="IPR019734">
    <property type="entry name" value="TPR_rpt"/>
</dbReference>
<keyword evidence="2" id="KW-0879">Wnt signaling pathway</keyword>
<dbReference type="PROSITE" id="PS50005">
    <property type="entry name" value="TPR"/>
    <property type="match status" value="2"/>
</dbReference>
<keyword evidence="16" id="KW-1185">Reference proteome</keyword>
<keyword evidence="6" id="KW-0969">Cilium</keyword>
<dbReference type="SMART" id="SM00028">
    <property type="entry name" value="TPR"/>
    <property type="match status" value="7"/>
</dbReference>
<evidence type="ECO:0000256" key="8">
    <source>
        <dbReference type="ARBA" id="ARBA00040387"/>
    </source>
</evidence>
<dbReference type="Pfam" id="PF24885">
    <property type="entry name" value="TPR_NPHP3"/>
    <property type="match status" value="1"/>
</dbReference>
<feature type="domain" description="Nephrocystin-3 alpha-beta" evidence="14">
    <location>
        <begin position="74"/>
        <end position="221"/>
    </location>
</feature>
<dbReference type="Gene3D" id="3.40.50.300">
    <property type="entry name" value="P-loop containing nucleotide triphosphate hydrolases"/>
    <property type="match status" value="1"/>
</dbReference>
<dbReference type="InterPro" id="IPR027417">
    <property type="entry name" value="P-loop_NTPase"/>
</dbReference>
<dbReference type="Pfam" id="PF25022">
    <property type="entry name" value="NPHP3"/>
    <property type="match status" value="1"/>
</dbReference>
<evidence type="ECO:0000256" key="9">
    <source>
        <dbReference type="PROSITE-ProRule" id="PRU00339"/>
    </source>
</evidence>
<dbReference type="EMBL" id="VXIV02000683">
    <property type="protein sequence ID" value="KAF6036733.1"/>
    <property type="molecule type" value="Genomic_DNA"/>
</dbReference>
<gene>
    <name evidence="15" type="ORF">EB796_004958</name>
</gene>
<name>A0A7J7KEU8_BUGNE</name>
<feature type="repeat" description="TPR" evidence="9">
    <location>
        <begin position="1021"/>
        <end position="1054"/>
    </location>
</feature>
<dbReference type="InterPro" id="IPR056883">
    <property type="entry name" value="NPHP3_hel"/>
</dbReference>
<evidence type="ECO:0000256" key="2">
    <source>
        <dbReference type="ARBA" id="ARBA00022687"/>
    </source>
</evidence>
<feature type="region of interest" description="Disordered" evidence="10">
    <location>
        <begin position="1"/>
        <end position="37"/>
    </location>
</feature>
<dbReference type="Pfam" id="PF24884">
    <property type="entry name" value="NPHP3_hel"/>
    <property type="match status" value="1"/>
</dbReference>
<keyword evidence="7" id="KW-0966">Cell projection</keyword>
<evidence type="ECO:0000256" key="5">
    <source>
        <dbReference type="ARBA" id="ARBA00023054"/>
    </source>
</evidence>
<keyword evidence="4 9" id="KW-0802">TPR repeat</keyword>
<dbReference type="InterPro" id="IPR056885">
    <property type="entry name" value="TPR_NPHP3"/>
</dbReference>
<dbReference type="OrthoDB" id="626167at2759"/>
<feature type="domain" description="Nephrocystin 3-like N-terminal" evidence="11">
    <location>
        <begin position="304"/>
        <end position="427"/>
    </location>
</feature>
<accession>A0A7J7KEU8</accession>
<evidence type="ECO:0000313" key="16">
    <source>
        <dbReference type="Proteomes" id="UP000593567"/>
    </source>
</evidence>
<evidence type="ECO:0000256" key="10">
    <source>
        <dbReference type="SAM" id="MobiDB-lite"/>
    </source>
</evidence>
<dbReference type="InterPro" id="IPR011990">
    <property type="entry name" value="TPR-like_helical_dom_sf"/>
</dbReference>
<dbReference type="InterPro" id="IPR056884">
    <property type="entry name" value="NPHP3-like_N"/>
</dbReference>